<dbReference type="Proteomes" id="UP001314681">
    <property type="component" value="Unassembled WGS sequence"/>
</dbReference>
<dbReference type="InterPro" id="IPR036086">
    <property type="entry name" value="ParB/Sulfiredoxin_sf"/>
</dbReference>
<proteinExistence type="predicted"/>
<evidence type="ECO:0000313" key="4">
    <source>
        <dbReference type="Proteomes" id="UP001314681"/>
    </source>
</evidence>
<dbReference type="PANTHER" id="PTHR33375:SF1">
    <property type="entry name" value="CHROMOSOME-PARTITIONING PROTEIN PARB-RELATED"/>
    <property type="match status" value="1"/>
</dbReference>
<dbReference type="SMART" id="SM00470">
    <property type="entry name" value="ParB"/>
    <property type="match status" value="1"/>
</dbReference>
<sequence>MTGFNVLDMLNRTTIMAAEKTEEYKEITLDIENIIVTNHNKYSMDEIQELATGILLAGGLQQPIAIGRVEGEYRLISGHRRREALLLLIAEGNSSYRNVPCRYKDMTELNFRIELLCGNTFNRKLSDHDLMIQAQEWKEVLQQARKEGSLVLEKGKRVRDYVAAILGESTGKIGQLEAINNNAVAELKEQMQEGNIGVTSAYMASQLPEEQQKDIAERVEDGEDIKSREIQDMIEEKKQVVNALNPPEEEEENKIEQEQKRQSVSDTDTTEDERENARRLHALKMIEKYYIYLNDEEVNILEAMLKDCKRRKREYALEEE</sequence>
<name>A0ABS6KCP2_9FIRM</name>
<accession>A0ABS6KCP2</accession>
<feature type="compositionally biased region" description="Basic and acidic residues" evidence="1">
    <location>
        <begin position="254"/>
        <end position="263"/>
    </location>
</feature>
<reference evidence="3 4" key="1">
    <citation type="submission" date="2021-06" db="EMBL/GenBank/DDBJ databases">
        <title>Description of novel taxa of the family Lachnospiraceae.</title>
        <authorList>
            <person name="Chaplin A.V."/>
            <person name="Sokolova S.R."/>
            <person name="Pikina A.P."/>
            <person name="Korzhanova M."/>
            <person name="Belova V."/>
            <person name="Korostin D."/>
            <person name="Efimov B.A."/>
        </authorList>
    </citation>
    <scope>NUCLEOTIDE SEQUENCE [LARGE SCALE GENOMIC DNA]</scope>
    <source>
        <strain evidence="3 4">ASD4241</strain>
    </source>
</reference>
<evidence type="ECO:0000259" key="2">
    <source>
        <dbReference type="SMART" id="SM00470"/>
    </source>
</evidence>
<evidence type="ECO:0000313" key="3">
    <source>
        <dbReference type="EMBL" id="MBU9728282.1"/>
    </source>
</evidence>
<dbReference type="InterPro" id="IPR003115">
    <property type="entry name" value="ParB_N"/>
</dbReference>
<protein>
    <submittedName>
        <fullName evidence="3">ParB/RepB/Spo0J family partition protein</fullName>
    </submittedName>
</protein>
<dbReference type="SUPFAM" id="SSF110849">
    <property type="entry name" value="ParB/Sulfiredoxin"/>
    <property type="match status" value="1"/>
</dbReference>
<dbReference type="PANTHER" id="PTHR33375">
    <property type="entry name" value="CHROMOSOME-PARTITIONING PROTEIN PARB-RELATED"/>
    <property type="match status" value="1"/>
</dbReference>
<keyword evidence="4" id="KW-1185">Reference proteome</keyword>
<dbReference type="Gene3D" id="3.90.1530.10">
    <property type="entry name" value="Conserved hypothetical protein from pyrococcus furiosus pfu- 392566-001, ParB domain"/>
    <property type="match status" value="1"/>
</dbReference>
<organism evidence="3 4">
    <name type="scientific">Diplocloster modestus</name>
    <dbReference type="NCBI Taxonomy" id="2850322"/>
    <lineage>
        <taxon>Bacteria</taxon>
        <taxon>Bacillati</taxon>
        <taxon>Bacillota</taxon>
        <taxon>Clostridia</taxon>
        <taxon>Lachnospirales</taxon>
        <taxon>Lachnospiraceae</taxon>
        <taxon>Diplocloster</taxon>
    </lineage>
</organism>
<feature type="domain" description="ParB-like N-terminal" evidence="2">
    <location>
        <begin position="27"/>
        <end position="119"/>
    </location>
</feature>
<dbReference type="InterPro" id="IPR050336">
    <property type="entry name" value="Chromosome_partition/occlusion"/>
</dbReference>
<evidence type="ECO:0000256" key="1">
    <source>
        <dbReference type="SAM" id="MobiDB-lite"/>
    </source>
</evidence>
<dbReference type="EMBL" id="JAHQCX010000018">
    <property type="protein sequence ID" value="MBU9728282.1"/>
    <property type="molecule type" value="Genomic_DNA"/>
</dbReference>
<dbReference type="RefSeq" id="WP_238727339.1">
    <property type="nucleotide sequence ID" value="NZ_JAHQCX010000018.1"/>
</dbReference>
<feature type="region of interest" description="Disordered" evidence="1">
    <location>
        <begin position="242"/>
        <end position="276"/>
    </location>
</feature>
<dbReference type="Gene3D" id="1.10.10.2830">
    <property type="match status" value="1"/>
</dbReference>
<gene>
    <name evidence="3" type="ORF">KTH90_19960</name>
</gene>
<comment type="caution">
    <text evidence="3">The sequence shown here is derived from an EMBL/GenBank/DDBJ whole genome shotgun (WGS) entry which is preliminary data.</text>
</comment>
<dbReference type="Pfam" id="PF02195">
    <property type="entry name" value="ParB_N"/>
    <property type="match status" value="1"/>
</dbReference>